<dbReference type="PANTHER" id="PTHR10098">
    <property type="entry name" value="RAPSYN-RELATED"/>
    <property type="match status" value="1"/>
</dbReference>
<evidence type="ECO:0000313" key="3">
    <source>
        <dbReference type="Proteomes" id="UP000641646"/>
    </source>
</evidence>
<comment type="caution">
    <text evidence="2">The sequence shown here is derived from an EMBL/GenBank/DDBJ whole genome shotgun (WGS) entry which is preliminary data.</text>
</comment>
<protein>
    <submittedName>
        <fullName evidence="2">Tetratricopeptide repeat protein</fullName>
    </submittedName>
</protein>
<feature type="repeat" description="TPR" evidence="1">
    <location>
        <begin position="91"/>
        <end position="124"/>
    </location>
</feature>
<proteinExistence type="predicted"/>
<gene>
    <name evidence="2" type="ORF">H6G03_30740</name>
</gene>
<organism evidence="2 3">
    <name type="scientific">Aerosakkonema funiforme FACHB-1375</name>
    <dbReference type="NCBI Taxonomy" id="2949571"/>
    <lineage>
        <taxon>Bacteria</taxon>
        <taxon>Bacillati</taxon>
        <taxon>Cyanobacteriota</taxon>
        <taxon>Cyanophyceae</taxon>
        <taxon>Oscillatoriophycideae</taxon>
        <taxon>Aerosakkonematales</taxon>
        <taxon>Aerosakkonemataceae</taxon>
        <taxon>Aerosakkonema</taxon>
    </lineage>
</organism>
<name>A0A926VKG7_9CYAN</name>
<evidence type="ECO:0000313" key="2">
    <source>
        <dbReference type="EMBL" id="MBD2185404.1"/>
    </source>
</evidence>
<reference evidence="2" key="1">
    <citation type="journal article" date="2015" name="ISME J.">
        <title>Draft Genome Sequence of Streptomyces incarnatus NRRL8089, which Produces the Nucleoside Antibiotic Sinefungin.</title>
        <authorList>
            <person name="Oshima K."/>
            <person name="Hattori M."/>
            <person name="Shimizu H."/>
            <person name="Fukuda K."/>
            <person name="Nemoto M."/>
            <person name="Inagaki K."/>
            <person name="Tamura T."/>
        </authorList>
    </citation>
    <scope>NUCLEOTIDE SEQUENCE</scope>
    <source>
        <strain evidence="2">FACHB-1375</strain>
    </source>
</reference>
<dbReference type="Proteomes" id="UP000641646">
    <property type="component" value="Unassembled WGS sequence"/>
</dbReference>
<keyword evidence="1" id="KW-0802">TPR repeat</keyword>
<keyword evidence="3" id="KW-1185">Reference proteome</keyword>
<evidence type="ECO:0000256" key="1">
    <source>
        <dbReference type="PROSITE-ProRule" id="PRU00339"/>
    </source>
</evidence>
<dbReference type="SUPFAM" id="SSF48452">
    <property type="entry name" value="TPR-like"/>
    <property type="match status" value="1"/>
</dbReference>
<dbReference type="InterPro" id="IPR019734">
    <property type="entry name" value="TPR_rpt"/>
</dbReference>
<dbReference type="Pfam" id="PF13424">
    <property type="entry name" value="TPR_12"/>
    <property type="match status" value="1"/>
</dbReference>
<dbReference type="EMBL" id="JACJPW010000119">
    <property type="protein sequence ID" value="MBD2185404.1"/>
    <property type="molecule type" value="Genomic_DNA"/>
</dbReference>
<reference evidence="2" key="2">
    <citation type="submission" date="2020-08" db="EMBL/GenBank/DDBJ databases">
        <authorList>
            <person name="Chen M."/>
            <person name="Teng W."/>
            <person name="Zhao L."/>
            <person name="Hu C."/>
            <person name="Zhou Y."/>
            <person name="Han B."/>
            <person name="Song L."/>
            <person name="Shu W."/>
        </authorList>
    </citation>
    <scope>NUCLEOTIDE SEQUENCE</scope>
    <source>
        <strain evidence="2">FACHB-1375</strain>
    </source>
</reference>
<dbReference type="AlphaFoldDB" id="A0A926VKG7"/>
<dbReference type="InterPro" id="IPR011990">
    <property type="entry name" value="TPR-like_helical_dom_sf"/>
</dbReference>
<dbReference type="RefSeq" id="WP_190473671.1">
    <property type="nucleotide sequence ID" value="NZ_JACJPW010000119.1"/>
</dbReference>
<dbReference type="SMART" id="SM00028">
    <property type="entry name" value="TPR"/>
    <property type="match status" value="2"/>
</dbReference>
<accession>A0A926VKG7</accession>
<dbReference type="PROSITE" id="PS50005">
    <property type="entry name" value="TPR"/>
    <property type="match status" value="1"/>
</dbReference>
<sequence length="255" mass="28582">MFRRHLIPVTILLLLSPNFNVPLPGYNLGSLDAQAQAPTTEQQRALLRANADKLFVQGDEILRQGQWQKALETFQQVLAIRRQLSDRSGEADTMIKIGDIYDRANRVEMARNYYQQALEIYRNIGDRNRELNAQSKLNLLNSPPAIFPQTPDFNSNQSTPNLTNYNLNNTNIIGNDNKNNFNQLPWVLVSQNRNQIVPVPVTSKISAFFTSQALNPISCSTNPVTIILVNNLYIACASPTPNFPAGTYNVTLPGL</sequence>
<dbReference type="Gene3D" id="1.25.40.10">
    <property type="entry name" value="Tetratricopeptide repeat domain"/>
    <property type="match status" value="1"/>
</dbReference>